<proteinExistence type="predicted"/>
<protein>
    <submittedName>
        <fullName evidence="3">Uncharacterized protein</fullName>
    </submittedName>
</protein>
<evidence type="ECO:0000313" key="3">
    <source>
        <dbReference type="EMBL" id="NWK57817.1"/>
    </source>
</evidence>
<keyword evidence="4" id="KW-1185">Reference proteome</keyword>
<dbReference type="AlphaFoldDB" id="A0A851GS05"/>
<organism evidence="3 4">
    <name type="scientific">Oceaniferula marina</name>
    <dbReference type="NCBI Taxonomy" id="2748318"/>
    <lineage>
        <taxon>Bacteria</taxon>
        <taxon>Pseudomonadati</taxon>
        <taxon>Verrucomicrobiota</taxon>
        <taxon>Verrucomicrobiia</taxon>
        <taxon>Verrucomicrobiales</taxon>
        <taxon>Verrucomicrobiaceae</taxon>
        <taxon>Oceaniferula</taxon>
    </lineage>
</organism>
<name>A0A851GS05_9BACT</name>
<feature type="region of interest" description="Disordered" evidence="1">
    <location>
        <begin position="152"/>
        <end position="182"/>
    </location>
</feature>
<evidence type="ECO:0000256" key="1">
    <source>
        <dbReference type="SAM" id="MobiDB-lite"/>
    </source>
</evidence>
<feature type="chain" id="PRO_5032547042" evidence="2">
    <location>
        <begin position="19"/>
        <end position="182"/>
    </location>
</feature>
<comment type="caution">
    <text evidence="3">The sequence shown here is derived from an EMBL/GenBank/DDBJ whole genome shotgun (WGS) entry which is preliminary data.</text>
</comment>
<dbReference type="EMBL" id="JACBAZ010000051">
    <property type="protein sequence ID" value="NWK57817.1"/>
    <property type="molecule type" value="Genomic_DNA"/>
</dbReference>
<accession>A0A851GS05</accession>
<evidence type="ECO:0000256" key="2">
    <source>
        <dbReference type="SAM" id="SignalP"/>
    </source>
</evidence>
<feature type="signal peptide" evidence="2">
    <location>
        <begin position="1"/>
        <end position="18"/>
    </location>
</feature>
<reference evidence="3 4" key="1">
    <citation type="submission" date="2020-07" db="EMBL/GenBank/DDBJ databases">
        <title>Roseicoccus Jingziensis gen. nov., sp. nov., isolated from coastal seawater.</title>
        <authorList>
            <person name="Feng X."/>
        </authorList>
    </citation>
    <scope>NUCLEOTIDE SEQUENCE [LARGE SCALE GENOMIC DNA]</scope>
    <source>
        <strain evidence="3 4">N1E253</strain>
    </source>
</reference>
<keyword evidence="2" id="KW-0732">Signal</keyword>
<sequence>MNNLIIAILIITAGACFAAPPSIGAIIDSDNVNPPKTVNVEYSYTKENELILTFRGIAMNAAAKGVTGKVKVNGGSIKIWVHEIYDAGGPFDSLKTYTIRYTIKNVPKMSYIIEHNDVYAEGVDRLVTVHLDLNKSANGKIEVEPQEYYRVDLTPDDPWDNKEEIRLTPLKKSAEQVAAPDS</sequence>
<gene>
    <name evidence="3" type="ORF">HW115_19515</name>
</gene>
<evidence type="ECO:0000313" key="4">
    <source>
        <dbReference type="Proteomes" id="UP000557872"/>
    </source>
</evidence>
<dbReference type="RefSeq" id="WP_178935340.1">
    <property type="nucleotide sequence ID" value="NZ_JACBAZ010000051.1"/>
</dbReference>
<dbReference type="Proteomes" id="UP000557872">
    <property type="component" value="Unassembled WGS sequence"/>
</dbReference>